<keyword evidence="4" id="KW-0325">Glycoprotein</keyword>
<keyword evidence="9" id="KW-1185">Reference proteome</keyword>
<dbReference type="SUPFAM" id="SSF53474">
    <property type="entry name" value="alpha/beta-Hydrolases"/>
    <property type="match status" value="1"/>
</dbReference>
<dbReference type="Gene3D" id="3.40.50.1820">
    <property type="entry name" value="alpha/beta hydrolase"/>
    <property type="match status" value="2"/>
</dbReference>
<dbReference type="InterPro" id="IPR029058">
    <property type="entry name" value="AB_hydrolase_fold"/>
</dbReference>
<feature type="domain" description="Carboxylesterase type B" evidence="7">
    <location>
        <begin position="491"/>
        <end position="661"/>
    </location>
</feature>
<protein>
    <recommendedName>
        <fullName evidence="7">Carboxylesterase type B domain-containing protein</fullName>
    </recommendedName>
</protein>
<keyword evidence="3" id="KW-0378">Hydrolase</keyword>
<dbReference type="PANTHER" id="PTHR43142:SF1">
    <property type="entry name" value="CARBOXYLIC ESTER HYDROLASE"/>
    <property type="match status" value="1"/>
</dbReference>
<dbReference type="PANTHER" id="PTHR43142">
    <property type="entry name" value="CARBOXYLIC ESTER HYDROLASE"/>
    <property type="match status" value="1"/>
</dbReference>
<feature type="signal peptide" evidence="6">
    <location>
        <begin position="1"/>
        <end position="21"/>
    </location>
</feature>
<evidence type="ECO:0000256" key="1">
    <source>
        <dbReference type="ARBA" id="ARBA00005964"/>
    </source>
</evidence>
<feature type="domain" description="Carboxylesterase type B" evidence="7">
    <location>
        <begin position="24"/>
        <end position="415"/>
    </location>
</feature>
<dbReference type="InterPro" id="IPR002018">
    <property type="entry name" value="CarbesteraseB"/>
</dbReference>
<evidence type="ECO:0000256" key="4">
    <source>
        <dbReference type="ARBA" id="ARBA00023180"/>
    </source>
</evidence>
<evidence type="ECO:0000313" key="9">
    <source>
        <dbReference type="Proteomes" id="UP001642540"/>
    </source>
</evidence>
<dbReference type="Proteomes" id="UP001642540">
    <property type="component" value="Unassembled WGS sequence"/>
</dbReference>
<proteinExistence type="inferred from homology"/>
<evidence type="ECO:0000256" key="6">
    <source>
        <dbReference type="SAM" id="SignalP"/>
    </source>
</evidence>
<comment type="caution">
    <text evidence="8">The sequence shown here is derived from an EMBL/GenBank/DDBJ whole genome shotgun (WGS) entry which is preliminary data.</text>
</comment>
<dbReference type="Pfam" id="PF00135">
    <property type="entry name" value="COesterase"/>
    <property type="match status" value="2"/>
</dbReference>
<evidence type="ECO:0000259" key="7">
    <source>
        <dbReference type="Pfam" id="PF00135"/>
    </source>
</evidence>
<evidence type="ECO:0000256" key="5">
    <source>
        <dbReference type="SAM" id="MobiDB-lite"/>
    </source>
</evidence>
<organism evidence="8 9">
    <name type="scientific">Orchesella dallaii</name>
    <dbReference type="NCBI Taxonomy" id="48710"/>
    <lineage>
        <taxon>Eukaryota</taxon>
        <taxon>Metazoa</taxon>
        <taxon>Ecdysozoa</taxon>
        <taxon>Arthropoda</taxon>
        <taxon>Hexapoda</taxon>
        <taxon>Collembola</taxon>
        <taxon>Entomobryomorpha</taxon>
        <taxon>Entomobryoidea</taxon>
        <taxon>Orchesellidae</taxon>
        <taxon>Orchesellinae</taxon>
        <taxon>Orchesella</taxon>
    </lineage>
</organism>
<evidence type="ECO:0000256" key="3">
    <source>
        <dbReference type="ARBA" id="ARBA00022801"/>
    </source>
</evidence>
<gene>
    <name evidence="8" type="ORF">ODALV1_LOCUS11959</name>
</gene>
<feature type="region of interest" description="Disordered" evidence="5">
    <location>
        <begin position="420"/>
        <end position="444"/>
    </location>
</feature>
<accession>A0ABP1QJD9</accession>
<feature type="chain" id="PRO_5046026408" description="Carboxylesterase type B domain-containing protein" evidence="6">
    <location>
        <begin position="22"/>
        <end position="684"/>
    </location>
</feature>
<sequence>MVLKLTVFGLLALLFIDPSFCGDAPVVELVNGRVKGEEKESRDDREFFAYRGIPYAKPPIGDLRFEPPQKPDNWTGVWDGEDYGKKCIQWSTYEKEVDGDENCLFINVFTPKIADAISKRLLPVLVFIHGGEFMTGTSEIYRAHYFMDKDVVVVTFNYRLGAFGFLSTDDTHANGNAGLKDQVMALQWIQENVRKFGGDPKRVTIFGQGSGAISAHLLMLSPMSKGLFKKAILQSGTSLKYTSIQTRPLEAAQRLAQMLKCDQVLNKRENSTGDVTLGDVLNSTAILVDCLKTVKPKKIAEVHQEAFGPFRNPLSLFTPTIEKALRHYNDTNELPFLTEHPFSLLLANKQAKIPMIVGFNEQEGLVTTGVILNEKAMAAYVEDNWDQVSSHLLSYPRSRTDLTKRIKRFYLSGQDYQFESGNGTSANATGRPVAPVPPQHHQPAAPVPAQALVSKNQTPQLHNQHHTSPTTVPIIIPTTTTRAPDYSEDDDEDQTISFEEQFKSFTNLFTDRFFVWPIFETIRLQLSSASRIYAYENLYEGQHTLLDVYTGKSKEPAPAMKKVKNWFKTNILGRKVQAPKHLGVCFGDELPLLFKYPDLKIKENTKDYEASKELVKLWVQFATDDTRMTYNNRTWTPVNGASGNYNLMRFHNVPELSGMKEMSESLKRRLQFWNSLLHLPTFNQ</sequence>
<comment type="similarity">
    <text evidence="1">Belongs to the type-B carboxylesterase/lipase family.</text>
</comment>
<evidence type="ECO:0000256" key="2">
    <source>
        <dbReference type="ARBA" id="ARBA00022487"/>
    </source>
</evidence>
<dbReference type="EMBL" id="CAXLJM020000036">
    <property type="protein sequence ID" value="CAL8105110.1"/>
    <property type="molecule type" value="Genomic_DNA"/>
</dbReference>
<keyword evidence="2" id="KW-0719">Serine esterase</keyword>
<reference evidence="8 9" key="1">
    <citation type="submission" date="2024-08" db="EMBL/GenBank/DDBJ databases">
        <authorList>
            <person name="Cucini C."/>
            <person name="Frati F."/>
        </authorList>
    </citation>
    <scope>NUCLEOTIDE SEQUENCE [LARGE SCALE GENOMIC DNA]</scope>
</reference>
<name>A0ABP1QJD9_9HEXA</name>
<evidence type="ECO:0000313" key="8">
    <source>
        <dbReference type="EMBL" id="CAL8105110.1"/>
    </source>
</evidence>
<keyword evidence="6" id="KW-0732">Signal</keyword>